<keyword evidence="4" id="KW-1185">Reference proteome</keyword>
<dbReference type="PANTHER" id="PTHR30329:SF21">
    <property type="entry name" value="LIPOPROTEIN YIAD-RELATED"/>
    <property type="match status" value="1"/>
</dbReference>
<gene>
    <name evidence="3" type="ORF">GP480_03615</name>
</gene>
<evidence type="ECO:0000259" key="2">
    <source>
        <dbReference type="PROSITE" id="PS51123"/>
    </source>
</evidence>
<dbReference type="PROSITE" id="PS51257">
    <property type="entry name" value="PROKAR_LIPOPROTEIN"/>
    <property type="match status" value="1"/>
</dbReference>
<evidence type="ECO:0000256" key="1">
    <source>
        <dbReference type="PROSITE-ProRule" id="PRU00473"/>
    </source>
</evidence>
<dbReference type="EMBL" id="CP047224">
    <property type="protein sequence ID" value="QHD65604.1"/>
    <property type="molecule type" value="Genomic_DNA"/>
</dbReference>
<dbReference type="SUPFAM" id="SSF103088">
    <property type="entry name" value="OmpA-like"/>
    <property type="match status" value="1"/>
</dbReference>
<evidence type="ECO:0000313" key="3">
    <source>
        <dbReference type="EMBL" id="QHD65604.1"/>
    </source>
</evidence>
<dbReference type="InterPro" id="IPR006665">
    <property type="entry name" value="OmpA-like"/>
</dbReference>
<reference evidence="3 4" key="1">
    <citation type="journal article" date="2020" name="MBio">
        <title>Erratum for Teymournejad et al., 'Isolation and Molecular Analysis of a Novel Neorickettsia Species That Causes Potomac Horse Fever'.</title>
        <authorList>
            <person name="Teymournejad O."/>
            <person name="Lin M."/>
            <person name="Bekebrede H."/>
            <person name="Kamr A."/>
            <person name="Toribio R.E."/>
            <person name="Arroyo L.G."/>
            <person name="Baird J.D."/>
            <person name="Rikihisa Y."/>
        </authorList>
    </citation>
    <scope>NUCLEOTIDE SEQUENCE [LARGE SCALE GENOMIC DNA]</scope>
    <source>
        <strain evidence="3 4">Fin17</strain>
    </source>
</reference>
<dbReference type="KEGG" id="nef:GP480_03615"/>
<sequence length="196" mass="21016">MSRIVNVALFSALLSLSGCLNISTSRHDSSTSSQLSGVECQCPTKSGTVAVIHFKSGESAVSPEARQLIYENIAQCISLRISENPNLKVLITGHTDKLDTPEDSSKLGNERAVAVLEYLLGAVSENLDDPAEEFGGFPGSSDNATQVVPSSKDSLRSHFCTASAGKDELVDESDTEEAHAKNRRVVVEFVQECNQE</sequence>
<evidence type="ECO:0000313" key="4">
    <source>
        <dbReference type="Proteomes" id="UP000464912"/>
    </source>
</evidence>
<name>A0A6P1GBN8_9RICK</name>
<keyword evidence="1" id="KW-0472">Membrane</keyword>
<dbReference type="PANTHER" id="PTHR30329">
    <property type="entry name" value="STATOR ELEMENT OF FLAGELLAR MOTOR COMPLEX"/>
    <property type="match status" value="1"/>
</dbReference>
<dbReference type="Proteomes" id="UP000464912">
    <property type="component" value="Chromosome"/>
</dbReference>
<dbReference type="Gene3D" id="3.30.1330.60">
    <property type="entry name" value="OmpA-like domain"/>
    <property type="match status" value="1"/>
</dbReference>
<dbReference type="InterPro" id="IPR036737">
    <property type="entry name" value="OmpA-like_sf"/>
</dbReference>
<feature type="domain" description="OmpA-like" evidence="2">
    <location>
        <begin position="41"/>
        <end position="193"/>
    </location>
</feature>
<accession>A0A6P1GBN8</accession>
<dbReference type="Pfam" id="PF00691">
    <property type="entry name" value="OmpA"/>
    <property type="match status" value="1"/>
</dbReference>
<dbReference type="PROSITE" id="PS51123">
    <property type="entry name" value="OMPA_2"/>
    <property type="match status" value="1"/>
</dbReference>
<organism evidence="3 4">
    <name type="scientific">Neorickettsia findlayensis</name>
    <dbReference type="NCBI Taxonomy" id="2686014"/>
    <lineage>
        <taxon>Bacteria</taxon>
        <taxon>Pseudomonadati</taxon>
        <taxon>Pseudomonadota</taxon>
        <taxon>Alphaproteobacteria</taxon>
        <taxon>Rickettsiales</taxon>
        <taxon>Anaplasmataceae</taxon>
        <taxon>Neorickettsia</taxon>
    </lineage>
</organism>
<dbReference type="InterPro" id="IPR050330">
    <property type="entry name" value="Bact_OuterMem_StrucFunc"/>
</dbReference>
<reference evidence="3 4" key="2">
    <citation type="journal article" date="2020" name="MBio">
        <title>Isolation and Molecular Analysis of a Novel Neorickettsia Species That Causes Potomac Horse Fever.</title>
        <authorList>
            <person name="Teymournejad O."/>
            <person name="Lin M."/>
            <person name="Bekebrede H."/>
            <person name="Kamr A."/>
            <person name="Toribio R.E."/>
            <person name="Arroyo L.G."/>
            <person name="Baird J.D."/>
            <person name="Rikihisa Y."/>
        </authorList>
    </citation>
    <scope>NUCLEOTIDE SEQUENCE [LARGE SCALE GENOMIC DNA]</scope>
    <source>
        <strain evidence="3 4">Fin17</strain>
    </source>
</reference>
<dbReference type="AlphaFoldDB" id="A0A6P1GBN8"/>
<dbReference type="GO" id="GO:0016020">
    <property type="term" value="C:membrane"/>
    <property type="evidence" value="ECO:0007669"/>
    <property type="project" value="UniProtKB-UniRule"/>
</dbReference>
<protein>
    <submittedName>
        <fullName evidence="3">OmpA family protein</fullName>
    </submittedName>
</protein>
<proteinExistence type="predicted"/>
<dbReference type="CDD" id="cd07185">
    <property type="entry name" value="OmpA_C-like"/>
    <property type="match status" value="1"/>
</dbReference>